<dbReference type="RefSeq" id="WP_264725681.1">
    <property type="nucleotide sequence ID" value="NZ_JAPDMX010000012.1"/>
</dbReference>
<proteinExistence type="predicted"/>
<evidence type="ECO:0008006" key="3">
    <source>
        <dbReference type="Google" id="ProtNLM"/>
    </source>
</evidence>
<reference evidence="1" key="1">
    <citation type="submission" date="2022-10" db="EMBL/GenBank/DDBJ databases">
        <title>Shewanella flava sp. nov, isolated from the estuary of the Fenhe River into the Yellow River.</title>
        <authorList>
            <person name="Li Y."/>
        </authorList>
    </citation>
    <scope>NUCLEOTIDE SEQUENCE</scope>
    <source>
        <strain evidence="1">FYR11-62</strain>
    </source>
</reference>
<sequence length="185" mass="21002">MNKLAVNAPCTQGDWWYESDTQLGFIHINGDQSYSHVVIDLNTPKSSYHHWGRVVIVDGKRQFRPSEIAFGSQKSTMFGSDLKLIPALGPSQTDKAAVDALFAQTIHCTVSGTTQQLTLSNDHHQTQENNVLYQAFKPHHTFGYWPDNQSADISYLIIFPNNHYAYIYSDLEQITATKFEFGRLF</sequence>
<accession>A0ABT3I7Y9</accession>
<organism evidence="1 2">
    <name type="scientific">Shewanella subflava</name>
    <dbReference type="NCBI Taxonomy" id="2986476"/>
    <lineage>
        <taxon>Bacteria</taxon>
        <taxon>Pseudomonadati</taxon>
        <taxon>Pseudomonadota</taxon>
        <taxon>Gammaproteobacteria</taxon>
        <taxon>Alteromonadales</taxon>
        <taxon>Shewanellaceae</taxon>
        <taxon>Shewanella</taxon>
    </lineage>
</organism>
<gene>
    <name evidence="1" type="ORF">OHT75_06505</name>
</gene>
<protein>
    <recommendedName>
        <fullName evidence="3">DUF3298 domain-containing protein</fullName>
    </recommendedName>
</protein>
<evidence type="ECO:0000313" key="1">
    <source>
        <dbReference type="EMBL" id="MCW3172123.1"/>
    </source>
</evidence>
<comment type="caution">
    <text evidence="1">The sequence shown here is derived from an EMBL/GenBank/DDBJ whole genome shotgun (WGS) entry which is preliminary data.</text>
</comment>
<keyword evidence="2" id="KW-1185">Reference proteome</keyword>
<name>A0ABT3I7Y9_9GAMM</name>
<evidence type="ECO:0000313" key="2">
    <source>
        <dbReference type="Proteomes" id="UP001163714"/>
    </source>
</evidence>
<dbReference type="Proteomes" id="UP001163714">
    <property type="component" value="Unassembled WGS sequence"/>
</dbReference>
<dbReference type="EMBL" id="JAPDMX010000012">
    <property type="protein sequence ID" value="MCW3172123.1"/>
    <property type="molecule type" value="Genomic_DNA"/>
</dbReference>